<keyword evidence="2" id="KW-1185">Reference proteome</keyword>
<evidence type="ECO:0000313" key="1">
    <source>
        <dbReference type="EMBL" id="MBB6173271.1"/>
    </source>
</evidence>
<accession>A0A7X0D716</accession>
<dbReference type="RefSeq" id="WP_184076564.1">
    <property type="nucleotide sequence ID" value="NZ_JACHDS010000001.1"/>
</dbReference>
<proteinExistence type="predicted"/>
<dbReference type="AlphaFoldDB" id="A0A7X0D716"/>
<evidence type="ECO:0000313" key="2">
    <source>
        <dbReference type="Proteomes" id="UP000546642"/>
    </source>
</evidence>
<name>A0A7X0D716_9ACTN</name>
<dbReference type="InterPro" id="IPR045647">
    <property type="entry name" value="DUF6401"/>
</dbReference>
<dbReference type="Proteomes" id="UP000546642">
    <property type="component" value="Unassembled WGS sequence"/>
</dbReference>
<dbReference type="Pfam" id="PF19939">
    <property type="entry name" value="DUF6401"/>
    <property type="match status" value="1"/>
</dbReference>
<reference evidence="1 2" key="1">
    <citation type="submission" date="2020-08" db="EMBL/GenBank/DDBJ databases">
        <title>Sequencing the genomes of 1000 actinobacteria strains.</title>
        <authorList>
            <person name="Klenk H.-P."/>
        </authorList>
    </citation>
    <scope>NUCLEOTIDE SEQUENCE [LARGE SCALE GENOMIC DNA]</scope>
    <source>
        <strain evidence="1 2">DSM 46659</strain>
    </source>
</reference>
<dbReference type="EMBL" id="JACHDS010000001">
    <property type="protein sequence ID" value="MBB6173271.1"/>
    <property type="molecule type" value="Genomic_DNA"/>
</dbReference>
<protein>
    <submittedName>
        <fullName evidence="1">Uncharacterized protein</fullName>
    </submittedName>
</protein>
<organism evidence="1 2">
    <name type="scientific">Nocardiopsis mwathae</name>
    <dbReference type="NCBI Taxonomy" id="1472723"/>
    <lineage>
        <taxon>Bacteria</taxon>
        <taxon>Bacillati</taxon>
        <taxon>Actinomycetota</taxon>
        <taxon>Actinomycetes</taxon>
        <taxon>Streptosporangiales</taxon>
        <taxon>Nocardiopsidaceae</taxon>
        <taxon>Nocardiopsis</taxon>
    </lineage>
</organism>
<sequence>MPRGFYTEGSLARLSREFDVFGPLSSDPEPWMTAELDQHAAAVCESITRDAGAVTLQNLSSYLQGFVDGCRERGWRSDSAGYDWETLRLLAVCRLAKEHGFVR</sequence>
<comment type="caution">
    <text evidence="1">The sequence shown here is derived from an EMBL/GenBank/DDBJ whole genome shotgun (WGS) entry which is preliminary data.</text>
</comment>
<gene>
    <name evidence="1" type="ORF">HNR23_003331</name>
</gene>